<name>A0A2T0JXC0_9ACTN</name>
<gene>
    <name evidence="7" type="ORF">CLV67_12949</name>
</gene>
<evidence type="ECO:0000256" key="2">
    <source>
        <dbReference type="ARBA" id="ARBA00022692"/>
    </source>
</evidence>
<evidence type="ECO:0000256" key="1">
    <source>
        <dbReference type="ARBA" id="ARBA00004141"/>
    </source>
</evidence>
<evidence type="ECO:0000256" key="3">
    <source>
        <dbReference type="ARBA" id="ARBA00022989"/>
    </source>
</evidence>
<reference evidence="7 8" key="1">
    <citation type="submission" date="2018-03" db="EMBL/GenBank/DDBJ databases">
        <title>Genomic Encyclopedia of Archaeal and Bacterial Type Strains, Phase II (KMG-II): from individual species to whole genera.</title>
        <authorList>
            <person name="Goeker M."/>
        </authorList>
    </citation>
    <scope>NUCLEOTIDE SEQUENCE [LARGE SCALE GENOMIC DNA]</scope>
    <source>
        <strain evidence="7 8">DSM 43146</strain>
    </source>
</reference>
<evidence type="ECO:0000313" key="8">
    <source>
        <dbReference type="Proteomes" id="UP000239415"/>
    </source>
</evidence>
<feature type="domain" description="Methylamine utilisation protein MauE" evidence="6">
    <location>
        <begin position="6"/>
        <end position="89"/>
    </location>
</feature>
<keyword evidence="8" id="KW-1185">Reference proteome</keyword>
<dbReference type="Pfam" id="PF07291">
    <property type="entry name" value="MauE"/>
    <property type="match status" value="1"/>
</dbReference>
<feature type="transmembrane region" description="Helical" evidence="5">
    <location>
        <begin position="49"/>
        <end position="69"/>
    </location>
</feature>
<dbReference type="GO" id="GO:0016020">
    <property type="term" value="C:membrane"/>
    <property type="evidence" value="ECO:0007669"/>
    <property type="project" value="UniProtKB-SubCell"/>
</dbReference>
<keyword evidence="2 5" id="KW-0812">Transmembrane</keyword>
<keyword evidence="4 5" id="KW-0472">Membrane</keyword>
<accession>A0A2T0JXC0</accession>
<dbReference type="EMBL" id="PVMZ01000029">
    <property type="protein sequence ID" value="PRX12192.1"/>
    <property type="molecule type" value="Genomic_DNA"/>
</dbReference>
<dbReference type="PANTHER" id="PTHR36974">
    <property type="entry name" value="MEMBRANE PROTEIN-RELATED"/>
    <property type="match status" value="1"/>
</dbReference>
<feature type="transmembrane region" description="Helical" evidence="5">
    <location>
        <begin position="115"/>
        <end position="133"/>
    </location>
</feature>
<comment type="subcellular location">
    <subcellularLocation>
        <location evidence="1">Membrane</location>
        <topology evidence="1">Multi-pass membrane protein</topology>
    </subcellularLocation>
</comment>
<feature type="transmembrane region" description="Helical" evidence="5">
    <location>
        <begin position="76"/>
        <end position="95"/>
    </location>
</feature>
<organism evidence="7 8">
    <name type="scientific">Actinoplanes italicus</name>
    <dbReference type="NCBI Taxonomy" id="113567"/>
    <lineage>
        <taxon>Bacteria</taxon>
        <taxon>Bacillati</taxon>
        <taxon>Actinomycetota</taxon>
        <taxon>Actinomycetes</taxon>
        <taxon>Micromonosporales</taxon>
        <taxon>Micromonosporaceae</taxon>
        <taxon>Actinoplanes</taxon>
    </lineage>
</organism>
<protein>
    <submittedName>
        <fullName evidence="7">Putative membrane protein</fullName>
    </submittedName>
</protein>
<evidence type="ECO:0000256" key="5">
    <source>
        <dbReference type="SAM" id="Phobius"/>
    </source>
</evidence>
<dbReference type="PANTHER" id="PTHR36974:SF1">
    <property type="entry name" value="DOXX FAMILY MEMBRANE PROTEIN"/>
    <property type="match status" value="1"/>
</dbReference>
<dbReference type="GO" id="GO:0030416">
    <property type="term" value="P:methylamine metabolic process"/>
    <property type="evidence" value="ECO:0007669"/>
    <property type="project" value="InterPro"/>
</dbReference>
<evidence type="ECO:0000256" key="4">
    <source>
        <dbReference type="ARBA" id="ARBA00023136"/>
    </source>
</evidence>
<sequence>MMPSMNIVRAFGQALLGTVLTFAGITHLTVARSEFQAQVPDWFPIDADFVVLASGVVEITLGVALLTVWKQPARGIVGAIAALFFVVIFPGNIAQWLEHKDGFGLDTDTKRFVRLFFQPLLVLWALAATRAIGTLRELRHRQRVSG</sequence>
<proteinExistence type="predicted"/>
<evidence type="ECO:0000259" key="6">
    <source>
        <dbReference type="Pfam" id="PF07291"/>
    </source>
</evidence>
<dbReference type="AlphaFoldDB" id="A0A2T0JXC0"/>
<dbReference type="Proteomes" id="UP000239415">
    <property type="component" value="Unassembled WGS sequence"/>
</dbReference>
<dbReference type="InterPro" id="IPR009908">
    <property type="entry name" value="Methylamine_util_MauE"/>
</dbReference>
<comment type="caution">
    <text evidence="7">The sequence shown here is derived from an EMBL/GenBank/DDBJ whole genome shotgun (WGS) entry which is preliminary data.</text>
</comment>
<keyword evidence="3 5" id="KW-1133">Transmembrane helix</keyword>
<evidence type="ECO:0000313" key="7">
    <source>
        <dbReference type="EMBL" id="PRX12192.1"/>
    </source>
</evidence>